<evidence type="ECO:0000256" key="3">
    <source>
        <dbReference type="ARBA" id="ARBA00013368"/>
    </source>
</evidence>
<proteinExistence type="inferred from homology"/>
<comment type="caution">
    <text evidence="5">The sequence shown here is derived from an EMBL/GenBank/DDBJ whole genome shotgun (WGS) entry which is preliminary data.</text>
</comment>
<dbReference type="Gene3D" id="3.40.50.300">
    <property type="entry name" value="P-loop containing nucleotide triphosphate hydrolases"/>
    <property type="match status" value="1"/>
</dbReference>
<organism evidence="5 6">
    <name type="scientific">Fictibacillus macauensis ZFHKF-1</name>
    <dbReference type="NCBI Taxonomy" id="1196324"/>
    <lineage>
        <taxon>Bacteria</taxon>
        <taxon>Bacillati</taxon>
        <taxon>Bacillota</taxon>
        <taxon>Bacilli</taxon>
        <taxon>Bacillales</taxon>
        <taxon>Fictibacillaceae</taxon>
        <taxon>Fictibacillus</taxon>
    </lineage>
</organism>
<dbReference type="InterPro" id="IPR027417">
    <property type="entry name" value="P-loop_NTPase"/>
</dbReference>
<dbReference type="GO" id="GO:0006302">
    <property type="term" value="P:double-strand break repair"/>
    <property type="evidence" value="ECO:0007669"/>
    <property type="project" value="InterPro"/>
</dbReference>
<evidence type="ECO:0000256" key="2">
    <source>
        <dbReference type="ARBA" id="ARBA00011322"/>
    </source>
</evidence>
<feature type="coiled-coil region" evidence="4">
    <location>
        <begin position="193"/>
        <end position="246"/>
    </location>
</feature>
<reference evidence="5 6" key="1">
    <citation type="journal article" date="2012" name="J. Bacteriol.">
        <title>Genome of Bacillus macauensis ZFHKF-1, a Long-Chain-Forming Bacterium.</title>
        <authorList>
            <person name="Cai L."/>
            <person name="Zhang T."/>
        </authorList>
    </citation>
    <scope>NUCLEOTIDE SEQUENCE [LARGE SCALE GENOMIC DNA]</scope>
    <source>
        <strain evidence="5 6">ZFHKF-1</strain>
    </source>
</reference>
<dbReference type="SUPFAM" id="SSF52540">
    <property type="entry name" value="P-loop containing nucleoside triphosphate hydrolases"/>
    <property type="match status" value="1"/>
</dbReference>
<gene>
    <name evidence="5" type="ORF">A374_08949</name>
</gene>
<evidence type="ECO:0000313" key="5">
    <source>
        <dbReference type="EMBL" id="EIT85951.1"/>
    </source>
</evidence>
<protein>
    <recommendedName>
        <fullName evidence="3">Nuclease SbcCD subunit C</fullName>
    </recommendedName>
</protein>
<keyword evidence="6" id="KW-1185">Reference proteome</keyword>
<dbReference type="AlphaFoldDB" id="I8J2J9"/>
<dbReference type="PANTHER" id="PTHR32114">
    <property type="entry name" value="ABC TRANSPORTER ABCH.3"/>
    <property type="match status" value="1"/>
</dbReference>
<feature type="coiled-coil region" evidence="4">
    <location>
        <begin position="354"/>
        <end position="381"/>
    </location>
</feature>
<dbReference type="RefSeq" id="WP_007201883.1">
    <property type="nucleotide sequence ID" value="NZ_AKKV01000024.1"/>
</dbReference>
<comment type="subunit">
    <text evidence="2">Heterodimer of SbcC and SbcD.</text>
</comment>
<evidence type="ECO:0000313" key="6">
    <source>
        <dbReference type="Proteomes" id="UP000004080"/>
    </source>
</evidence>
<evidence type="ECO:0000256" key="1">
    <source>
        <dbReference type="ARBA" id="ARBA00006930"/>
    </source>
</evidence>
<dbReference type="eggNOG" id="COG1196">
    <property type="taxonomic scope" value="Bacteria"/>
</dbReference>
<dbReference type="PATRIC" id="fig|1196324.3.peg.1829"/>
<dbReference type="GO" id="GO:0016887">
    <property type="term" value="F:ATP hydrolysis activity"/>
    <property type="evidence" value="ECO:0007669"/>
    <property type="project" value="InterPro"/>
</dbReference>
<sequence>MKLTFEQLVLTNFKNHQSLNIAFGDVTTVLGSNGAGKSSIGDSITWLLYGVDALGSTLNPTPIDREVEETKVELLFNIDGQKTLLGRVLEKGKAKFYINEVPKKATPYNEFVESLFDKNLFLSLFNPTYFSSQKWQDQREQLLSYVSEPMNKEVLAVMGKQDAAALEEPLKKESLDNLEDQHRDIYKKNDKKYDRASERVLTLREQLEKQKELAANIVKEKLMEEIEQLKGERKALEDSTADAVQQHQEKTKLMSQFESMRNDIKAIQARFKQIKGEVIKENCTTCGQPLDEESVQKVKQHRADRARAEAEQGKALQEKFIALRDRLVLMPDADLSARDKLHEYDQKIFELVYKSKETDRLKELESAVTEAEQDQQSIRSERNQSLKIVDAIKEFHAKRTELMMKKMDELFTTISVRLFEDLKNGGQRVIFEIEMDGKPFGKLSTAERIRAGLELVEVLSSKSELIAPCFVDNAESILRFPKPTGQLIVARVADQELAIKAEKESVK</sequence>
<dbReference type="STRING" id="1196324.A374_08949"/>
<dbReference type="PANTHER" id="PTHR32114:SF2">
    <property type="entry name" value="ABC TRANSPORTER ABCH.3"/>
    <property type="match status" value="1"/>
</dbReference>
<evidence type="ECO:0000256" key="4">
    <source>
        <dbReference type="SAM" id="Coils"/>
    </source>
</evidence>
<accession>I8J2J9</accession>
<dbReference type="Proteomes" id="UP000004080">
    <property type="component" value="Unassembled WGS sequence"/>
</dbReference>
<comment type="similarity">
    <text evidence="1">Belongs to the SMC family. SbcC subfamily.</text>
</comment>
<keyword evidence="4" id="KW-0175">Coiled coil</keyword>
<name>I8J2J9_9BACL</name>
<dbReference type="EMBL" id="AKKV01000024">
    <property type="protein sequence ID" value="EIT85951.1"/>
    <property type="molecule type" value="Genomic_DNA"/>
</dbReference>